<feature type="compositionally biased region" description="Basic residues" evidence="1">
    <location>
        <begin position="40"/>
        <end position="51"/>
    </location>
</feature>
<dbReference type="AlphaFoldDB" id="A0A9N8D9Z6"/>
<feature type="compositionally biased region" description="Polar residues" evidence="1">
    <location>
        <begin position="276"/>
        <end position="287"/>
    </location>
</feature>
<proteinExistence type="predicted"/>
<dbReference type="EMBL" id="CAICTM010000012">
    <property type="protein sequence ID" value="CAB9496964.1"/>
    <property type="molecule type" value="Genomic_DNA"/>
</dbReference>
<feature type="compositionally biased region" description="Basic residues" evidence="1">
    <location>
        <begin position="104"/>
        <end position="115"/>
    </location>
</feature>
<evidence type="ECO:0000313" key="2">
    <source>
        <dbReference type="EMBL" id="CAB9496964.1"/>
    </source>
</evidence>
<feature type="compositionally biased region" description="Low complexity" evidence="1">
    <location>
        <begin position="327"/>
        <end position="346"/>
    </location>
</feature>
<protein>
    <submittedName>
        <fullName evidence="2">Uncharacterized protein</fullName>
    </submittedName>
</protein>
<feature type="compositionally biased region" description="Low complexity" evidence="1">
    <location>
        <begin position="141"/>
        <end position="150"/>
    </location>
</feature>
<feature type="region of interest" description="Disordered" evidence="1">
    <location>
        <begin position="93"/>
        <end position="417"/>
    </location>
</feature>
<keyword evidence="3" id="KW-1185">Reference proteome</keyword>
<organism evidence="2 3">
    <name type="scientific">Seminavis robusta</name>
    <dbReference type="NCBI Taxonomy" id="568900"/>
    <lineage>
        <taxon>Eukaryota</taxon>
        <taxon>Sar</taxon>
        <taxon>Stramenopiles</taxon>
        <taxon>Ochrophyta</taxon>
        <taxon>Bacillariophyta</taxon>
        <taxon>Bacillariophyceae</taxon>
        <taxon>Bacillariophycidae</taxon>
        <taxon>Naviculales</taxon>
        <taxon>Naviculaceae</taxon>
        <taxon>Seminavis</taxon>
    </lineage>
</organism>
<sequence length="533" mass="57762">MTAFAKRPSRRLSLSDIPDFGAFLSSTAEDDAAPEEKKRNNGKTRPSKAKRNSISEVSTLRGSSSATPSFAPTFMNDSAASFALEDSDLDASWRQEQAEEAARRVRQSKSSRRGQRTTVDVGVEVPVLNPIREKVGRVKKSSSSNNTTTTESQNDVPPRKNSKSKSKTRSSKLRAPAKTEEALMHQSCSVLDVAFSSRSSNEISKLKKKNSNSDDRMSNSDHGPTLRKIMNGINGTKTSSSSRRSSAATPRVRLEPSKRDVAAQKEKGITIAERLSASTHAATTSPGPSLCKPNGTTSTPTTTPGSADQQRRRSRRRRRSMEPPALRTSAANASISSTSATTPTTPRARRKSRSQSRGAKSRSAPSLLLSPGEKLFVPDEETAAAKRTSHHSRGASTVRSKRSSKSANSTATAPAMLLSPGERPFVLDERPSTRHLGINVPTLDVGTSHHQVRRRRRHSTGREALVMALAQTGPLEHNNKNNASNLAVNEQEKALFLLSPDSRSAVWEKRAAMNRIMSLDESKPAIAAPPLAF</sequence>
<feature type="compositionally biased region" description="Basic and acidic residues" evidence="1">
    <location>
        <begin position="93"/>
        <end position="103"/>
    </location>
</feature>
<evidence type="ECO:0000313" key="3">
    <source>
        <dbReference type="Proteomes" id="UP001153069"/>
    </source>
</evidence>
<name>A0A9N8D9Z6_9STRA</name>
<reference evidence="2" key="1">
    <citation type="submission" date="2020-06" db="EMBL/GenBank/DDBJ databases">
        <authorList>
            <consortium name="Plant Systems Biology data submission"/>
        </authorList>
    </citation>
    <scope>NUCLEOTIDE SEQUENCE</scope>
    <source>
        <strain evidence="2">D6</strain>
    </source>
</reference>
<dbReference type="Proteomes" id="UP001153069">
    <property type="component" value="Unassembled WGS sequence"/>
</dbReference>
<feature type="compositionally biased region" description="Basic residues" evidence="1">
    <location>
        <begin position="387"/>
        <end position="404"/>
    </location>
</feature>
<feature type="compositionally biased region" description="Low complexity" evidence="1">
    <location>
        <begin position="295"/>
        <end position="306"/>
    </location>
</feature>
<feature type="compositionally biased region" description="Polar residues" evidence="1">
    <location>
        <begin position="52"/>
        <end position="74"/>
    </location>
</feature>
<feature type="compositionally biased region" description="Basic residues" evidence="1">
    <location>
        <begin position="160"/>
        <end position="172"/>
    </location>
</feature>
<evidence type="ECO:0000256" key="1">
    <source>
        <dbReference type="SAM" id="MobiDB-lite"/>
    </source>
</evidence>
<feature type="compositionally biased region" description="Low complexity" evidence="1">
    <location>
        <begin position="238"/>
        <end position="249"/>
    </location>
</feature>
<accession>A0A9N8D9Z6</accession>
<feature type="region of interest" description="Disordered" evidence="1">
    <location>
        <begin position="25"/>
        <end position="74"/>
    </location>
</feature>
<feature type="compositionally biased region" description="Basic and acidic residues" evidence="1">
    <location>
        <begin position="252"/>
        <end position="268"/>
    </location>
</feature>
<gene>
    <name evidence="2" type="ORF">SEMRO_12_G009240.1</name>
</gene>
<comment type="caution">
    <text evidence="2">The sequence shown here is derived from an EMBL/GenBank/DDBJ whole genome shotgun (WGS) entry which is preliminary data.</text>
</comment>